<gene>
    <name evidence="1" type="ORF">H6H00_16230</name>
</gene>
<organism evidence="1 2">
    <name type="scientific">Pseudonocardia petroleophila</name>
    <dbReference type="NCBI Taxonomy" id="37331"/>
    <lineage>
        <taxon>Bacteria</taxon>
        <taxon>Bacillati</taxon>
        <taxon>Actinomycetota</taxon>
        <taxon>Actinomycetes</taxon>
        <taxon>Pseudonocardiales</taxon>
        <taxon>Pseudonocardiaceae</taxon>
        <taxon>Pseudonocardia</taxon>
    </lineage>
</organism>
<evidence type="ECO:0000313" key="2">
    <source>
        <dbReference type="Proteomes" id="UP000515728"/>
    </source>
</evidence>
<dbReference type="KEGG" id="ppel:H6H00_16230"/>
<keyword evidence="2" id="KW-1185">Reference proteome</keyword>
<protein>
    <submittedName>
        <fullName evidence="1">Lipase</fullName>
    </submittedName>
</protein>
<reference evidence="1 2" key="1">
    <citation type="submission" date="2020-08" db="EMBL/GenBank/DDBJ databases">
        <authorList>
            <person name="Mo P."/>
        </authorList>
    </citation>
    <scope>NUCLEOTIDE SEQUENCE [LARGE SCALE GENOMIC DNA]</scope>
    <source>
        <strain evidence="1 2">CGMCC 4.1532</strain>
    </source>
</reference>
<dbReference type="PANTHER" id="PTHR37574">
    <property type="entry name" value="LIPASE B"/>
    <property type="match status" value="1"/>
</dbReference>
<dbReference type="Gene3D" id="3.40.50.1820">
    <property type="entry name" value="alpha/beta hydrolase"/>
    <property type="match status" value="1"/>
</dbReference>
<dbReference type="InterPro" id="IPR053228">
    <property type="entry name" value="Stereospecific_Lipase"/>
</dbReference>
<dbReference type="EMBL" id="CP060131">
    <property type="protein sequence ID" value="QNG49843.1"/>
    <property type="molecule type" value="Genomic_DNA"/>
</dbReference>
<name>A0A7G7MAN2_9PSEU</name>
<dbReference type="PANTHER" id="PTHR37574:SF1">
    <property type="entry name" value="LIPASE B"/>
    <property type="match status" value="1"/>
</dbReference>
<dbReference type="SUPFAM" id="SSF53474">
    <property type="entry name" value="alpha/beta-Hydrolases"/>
    <property type="match status" value="1"/>
</dbReference>
<dbReference type="InterPro" id="IPR029058">
    <property type="entry name" value="AB_hydrolase_fold"/>
</dbReference>
<sequence>MSPRRRVLVLVAALLVVLGAVGVAVGVLSGRGPAVDPDSRPAQDVPGPVLLVPGYGGNSAALGALAERIAATGRAARVLQLPGDGTGDLSAQVRVLDDAVDAELAAGAPSVDVVGYSAGGVVTGLWVARDDGAAKARRVVTLGSPLGGTSLAGAGAAALPDACPPACRQIAPGSAELAELAAARVGTLVPWLSVWSADDEVVTPPDTARLPGATNVQLQDVCAGAVVGHGELPTDARVAGLVLDALGPGPVEVAGCPSS</sequence>
<proteinExistence type="predicted"/>
<accession>A0A7G7MAN2</accession>
<dbReference type="Proteomes" id="UP000515728">
    <property type="component" value="Chromosome"/>
</dbReference>
<dbReference type="AlphaFoldDB" id="A0A7G7MAN2"/>
<evidence type="ECO:0000313" key="1">
    <source>
        <dbReference type="EMBL" id="QNG49843.1"/>
    </source>
</evidence>
<dbReference type="RefSeq" id="WP_185716607.1">
    <property type="nucleotide sequence ID" value="NZ_BAAAWI010000001.1"/>
</dbReference>